<protein>
    <submittedName>
        <fullName evidence="1">Uncharacterized protein</fullName>
    </submittedName>
</protein>
<gene>
    <name evidence="1" type="ORF">P245_13015</name>
</gene>
<dbReference type="EMBL" id="AWTN01000090">
    <property type="protein sequence ID" value="KGG92086.1"/>
    <property type="molecule type" value="Genomic_DNA"/>
</dbReference>
<organism evidence="1 2">
    <name type="scientific">Comamonas thiooxydans</name>
    <dbReference type="NCBI Taxonomy" id="363952"/>
    <lineage>
        <taxon>Bacteria</taxon>
        <taxon>Pseudomonadati</taxon>
        <taxon>Pseudomonadota</taxon>
        <taxon>Betaproteobacteria</taxon>
        <taxon>Burkholderiales</taxon>
        <taxon>Comamonadaceae</taxon>
        <taxon>Comamonas</taxon>
    </lineage>
</organism>
<name>A0A0E3BKJ3_9BURK</name>
<sequence>MAWIGCAHAIQPVEAGLQPLLDRQKGMLHEQPQLNKLLQSTITEPKVRADAYREYLMVELERQELECDIQGARSWASSPLVTYARPMTETTCGAGLAYRSGKSSLSTSDAKR</sequence>
<evidence type="ECO:0000313" key="2">
    <source>
        <dbReference type="Proteomes" id="UP000029567"/>
    </source>
</evidence>
<comment type="caution">
    <text evidence="1">The sequence shown here is derived from an EMBL/GenBank/DDBJ whole genome shotgun (WGS) entry which is preliminary data.</text>
</comment>
<dbReference type="Proteomes" id="UP000029567">
    <property type="component" value="Unassembled WGS sequence"/>
</dbReference>
<dbReference type="AlphaFoldDB" id="A0A0E3BKJ3"/>
<accession>A0A0E3BKJ3</accession>
<proteinExistence type="predicted"/>
<reference evidence="1 2" key="1">
    <citation type="submission" date="2013-09" db="EMBL/GenBank/DDBJ databases">
        <title>High correlation between genotypes and phenotypes of environmental bacteria Comamonas testosteroni strains.</title>
        <authorList>
            <person name="Liu L."/>
            <person name="Zhu W."/>
            <person name="Xia X."/>
            <person name="Xu B."/>
            <person name="Luo M."/>
            <person name="Wang G."/>
        </authorList>
    </citation>
    <scope>NUCLEOTIDE SEQUENCE [LARGE SCALE GENOMIC DNA]</scope>
    <source>
        <strain evidence="1 2">JL14</strain>
    </source>
</reference>
<evidence type="ECO:0000313" key="1">
    <source>
        <dbReference type="EMBL" id="KGG92086.1"/>
    </source>
</evidence>